<dbReference type="InterPro" id="IPR036162">
    <property type="entry name" value="Resolvase-like_N_sf"/>
</dbReference>
<dbReference type="SMART" id="SM00857">
    <property type="entry name" value="Resolvase"/>
    <property type="match status" value="1"/>
</dbReference>
<organismHost>
    <name type="scientific">Crocodylus porosus</name>
    <name type="common">Saltwater crocodile</name>
    <name type="synonym">Estuarine crocodile</name>
    <dbReference type="NCBI Taxonomy" id="8502"/>
</organismHost>
<keyword evidence="3" id="KW-1185">Reference proteome</keyword>
<name>Q070K0_CPRVZ</name>
<feature type="domain" description="Resolvase/invertase-type recombinase catalytic" evidence="1">
    <location>
        <begin position="4"/>
        <end position="137"/>
    </location>
</feature>
<evidence type="ECO:0000259" key="1">
    <source>
        <dbReference type="SMART" id="SM00857"/>
    </source>
</evidence>
<dbReference type="RefSeq" id="YP_784241.1">
    <property type="nucleotide sequence ID" value="NC_008030.1"/>
</dbReference>
<dbReference type="EMBL" id="DQ356948">
    <property type="protein sequence ID" value="ABJ08942.1"/>
    <property type="molecule type" value="Genomic_DNA"/>
</dbReference>
<sequence length="229" mass="25992">MTAALIYCRISTDRQTTLLAQEDACRAYCGRRGLVVRKVVSEIVTAYSGRHLAEQRIEVPRGVRHVICYDVSRMGRLSDDAAFVREHLARGVQFHFVSENIVSRAADDAGFREVQQRLRLAQHESEQLSNRIRNGKMVKDSKIRSLLALIHGGANDNLIRNFVLRNFNRVVVDSLVGLPEFELCARLNRYRLYCSRRWTPASLRRFCERPAAGAGATELLSASLSELKF</sequence>
<dbReference type="Proteomes" id="UP000011300">
    <property type="component" value="Segment"/>
</dbReference>
<gene>
    <name evidence="2" type="ORF">CRV051</name>
</gene>
<dbReference type="SUPFAM" id="SSF53041">
    <property type="entry name" value="Resolvase-like"/>
    <property type="match status" value="1"/>
</dbReference>
<dbReference type="GeneID" id="4363314"/>
<protein>
    <submittedName>
        <fullName evidence="2">Site-specific recombinase-like protein</fullName>
    </submittedName>
</protein>
<dbReference type="Gene3D" id="3.40.50.1390">
    <property type="entry name" value="Resolvase, N-terminal catalytic domain"/>
    <property type="match status" value="1"/>
</dbReference>
<dbReference type="GO" id="GO:0003677">
    <property type="term" value="F:DNA binding"/>
    <property type="evidence" value="ECO:0007669"/>
    <property type="project" value="InterPro"/>
</dbReference>
<dbReference type="CDD" id="cd00338">
    <property type="entry name" value="Ser_Recombinase"/>
    <property type="match status" value="1"/>
</dbReference>
<dbReference type="KEGG" id="vg:4363314"/>
<organismHost>
    <name type="scientific">Crocodylus johnstoni</name>
    <name type="common">Australian freshwater crocodile</name>
    <dbReference type="NCBI Taxonomy" id="184234"/>
</organismHost>
<dbReference type="GO" id="GO:0000150">
    <property type="term" value="F:DNA strand exchange activity"/>
    <property type="evidence" value="ECO:0007669"/>
    <property type="project" value="InterPro"/>
</dbReference>
<evidence type="ECO:0000313" key="3">
    <source>
        <dbReference type="Proteomes" id="UP000011300"/>
    </source>
</evidence>
<proteinExistence type="predicted"/>
<dbReference type="Pfam" id="PF00239">
    <property type="entry name" value="Resolvase"/>
    <property type="match status" value="1"/>
</dbReference>
<accession>Q070K0</accession>
<organismHost>
    <name type="scientific">Crocodylus niloticus</name>
    <name type="common">Nile crocodile</name>
    <name type="synonym">African crocodile</name>
    <dbReference type="NCBI Taxonomy" id="8501"/>
</organismHost>
<reference evidence="2 3" key="1">
    <citation type="journal article" date="2006" name="J. Virol.">
        <title>Genome of crocodilepox virus.</title>
        <authorList>
            <person name="Afonso C.L."/>
            <person name="Tulman E.R."/>
            <person name="Delhon G."/>
            <person name="Lu Z."/>
            <person name="Viljoen G.J."/>
            <person name="Wallace D.B."/>
            <person name="Kutish G.F."/>
            <person name="Rock D.L."/>
        </authorList>
    </citation>
    <scope>NUCLEOTIDE SEQUENCE [LARGE SCALE GENOMIC DNA]</scope>
    <source>
        <strain evidence="3">Isolate Crocodylus niloticus/Zimbabwe/Ume/2001</strain>
    </source>
</reference>
<dbReference type="InterPro" id="IPR006119">
    <property type="entry name" value="Resolv_N"/>
</dbReference>
<evidence type="ECO:0000313" key="2">
    <source>
        <dbReference type="EMBL" id="ABJ08942.1"/>
    </source>
</evidence>
<organism evidence="2 3">
    <name type="scientific">Nile crocodilepox virus (isolate Crocodylus niloticus/Zimbabwe/Ume/2001)</name>
    <name type="common">CRV</name>
    <dbReference type="NCBI Taxonomy" id="1289473"/>
    <lineage>
        <taxon>Viruses</taxon>
        <taxon>Varidnaviria</taxon>
        <taxon>Bamfordvirae</taxon>
        <taxon>Nucleocytoviricota</taxon>
        <taxon>Pokkesviricetes</taxon>
        <taxon>Chitovirales</taxon>
        <taxon>Poxviridae</taxon>
        <taxon>Chordopoxvirinae</taxon>
        <taxon>Crocodylidpoxvirus</taxon>
        <taxon>Crocodylidpoxvirus nilecrocodilepox</taxon>
        <taxon>Nile crocodilepox virus</taxon>
    </lineage>
</organism>